<protein>
    <submittedName>
        <fullName evidence="1">Uncharacterized protein</fullName>
    </submittedName>
</protein>
<proteinExistence type="predicted"/>
<gene>
    <name evidence="1" type="ORF">MiSe_86230</name>
</gene>
<organism evidence="1 2">
    <name type="scientific">Microseira wollei NIES-4236</name>
    <dbReference type="NCBI Taxonomy" id="2530354"/>
    <lineage>
        <taxon>Bacteria</taxon>
        <taxon>Bacillati</taxon>
        <taxon>Cyanobacteriota</taxon>
        <taxon>Cyanophyceae</taxon>
        <taxon>Oscillatoriophycideae</taxon>
        <taxon>Aerosakkonematales</taxon>
        <taxon>Aerosakkonemataceae</taxon>
        <taxon>Microseira</taxon>
    </lineage>
</organism>
<keyword evidence="2" id="KW-1185">Reference proteome</keyword>
<dbReference type="AlphaFoldDB" id="A0AAV3XU19"/>
<dbReference type="EMBL" id="BLAY01000254">
    <property type="protein sequence ID" value="GET43797.1"/>
    <property type="molecule type" value="Genomic_DNA"/>
</dbReference>
<comment type="caution">
    <text evidence="1">The sequence shown here is derived from an EMBL/GenBank/DDBJ whole genome shotgun (WGS) entry which is preliminary data.</text>
</comment>
<accession>A0AAV3XU19</accession>
<reference evidence="1" key="1">
    <citation type="submission" date="2019-10" db="EMBL/GenBank/DDBJ databases">
        <title>Draft genome sequece of Microseira wollei NIES-4236.</title>
        <authorList>
            <person name="Yamaguchi H."/>
            <person name="Suzuki S."/>
            <person name="Kawachi M."/>
        </authorList>
    </citation>
    <scope>NUCLEOTIDE SEQUENCE</scope>
    <source>
        <strain evidence="1">NIES-4236</strain>
    </source>
</reference>
<dbReference type="Proteomes" id="UP001050975">
    <property type="component" value="Unassembled WGS sequence"/>
</dbReference>
<evidence type="ECO:0000313" key="1">
    <source>
        <dbReference type="EMBL" id="GET43797.1"/>
    </source>
</evidence>
<name>A0AAV3XU19_9CYAN</name>
<evidence type="ECO:0000313" key="2">
    <source>
        <dbReference type="Proteomes" id="UP001050975"/>
    </source>
</evidence>
<sequence length="50" mass="5721">MLIFPVCTQNPWETEPEINKETGFLATPLRQSCTYPRGTVLATNQFSFEL</sequence>